<sequence>MLINLTSKAWYDAKDQTLFAIPLLEDALQPALGADYGGLAAFCAVLVAMEPDEAGNAPHRKPFDMVGRFAGTDLRFLSVSVGFSSEEIVEMTGLEVARVFAIRLKARLADRPARLPKAFDYPRFHKDISRALDAFIASSGGTGEPKAQ</sequence>
<gene>
    <name evidence="1" type="ORF">G5B46_23555</name>
</gene>
<reference evidence="1" key="1">
    <citation type="submission" date="2020-02" db="EMBL/GenBank/DDBJ databases">
        <authorList>
            <person name="Gao J."/>
            <person name="Sun J."/>
        </authorList>
    </citation>
    <scope>NUCLEOTIDE SEQUENCE</scope>
    <source>
        <strain evidence="1">602-2</strain>
    </source>
</reference>
<comment type="caution">
    <text evidence="1">The sequence shown here is derived from an EMBL/GenBank/DDBJ whole genome shotgun (WGS) entry which is preliminary data.</text>
</comment>
<dbReference type="RefSeq" id="WP_165263050.1">
    <property type="nucleotide sequence ID" value="NZ_JAAKGT010000020.1"/>
</dbReference>
<proteinExistence type="predicted"/>
<dbReference type="AlphaFoldDB" id="A0A6G4R4G6"/>
<accession>A0A6G4R4G6</accession>
<evidence type="ECO:0000313" key="1">
    <source>
        <dbReference type="EMBL" id="NGM52599.1"/>
    </source>
</evidence>
<dbReference type="EMBL" id="JAAKGT010000020">
    <property type="protein sequence ID" value="NGM52599.1"/>
    <property type="molecule type" value="Genomic_DNA"/>
</dbReference>
<organism evidence="1">
    <name type="scientific">Caulobacter sp. 602-2</name>
    <dbReference type="NCBI Taxonomy" id="2710887"/>
    <lineage>
        <taxon>Bacteria</taxon>
        <taxon>Pseudomonadati</taxon>
        <taxon>Pseudomonadota</taxon>
        <taxon>Alphaproteobacteria</taxon>
        <taxon>Caulobacterales</taxon>
        <taxon>Caulobacteraceae</taxon>
        <taxon>Caulobacter</taxon>
    </lineage>
</organism>
<name>A0A6G4R4G6_9CAUL</name>
<protein>
    <submittedName>
        <fullName evidence="1">Uncharacterized protein</fullName>
    </submittedName>
</protein>